<evidence type="ECO:0000256" key="1">
    <source>
        <dbReference type="ARBA" id="ARBA00008563"/>
    </source>
</evidence>
<dbReference type="PANTHER" id="PTHR21349">
    <property type="entry name" value="50S RIBOSOMAL PROTEIN L21"/>
    <property type="match status" value="1"/>
</dbReference>
<evidence type="ECO:0000256" key="4">
    <source>
        <dbReference type="ARBA" id="ARBA00044129"/>
    </source>
</evidence>
<evidence type="ECO:0000256" key="3">
    <source>
        <dbReference type="ARBA" id="ARBA00023274"/>
    </source>
</evidence>
<protein>
    <recommendedName>
        <fullName evidence="4">Large ribosomal subunit protein bL21m</fullName>
    </recommendedName>
</protein>
<evidence type="ECO:0000313" key="5">
    <source>
        <dbReference type="EMBL" id="KPI86373.1"/>
    </source>
</evidence>
<dbReference type="PANTHER" id="PTHR21349:SF0">
    <property type="entry name" value="LARGE RIBOSOMAL SUBUNIT PROTEIN BL21M"/>
    <property type="match status" value="1"/>
</dbReference>
<comment type="similarity">
    <text evidence="1">Belongs to the bacterial ribosomal protein bL21 family.</text>
</comment>
<dbReference type="NCBIfam" id="TIGR00061">
    <property type="entry name" value="L21"/>
    <property type="match status" value="1"/>
</dbReference>
<accession>A0A0N1I4Q1</accession>
<dbReference type="VEuPathDB" id="TriTrypDB:Lsey_0134_0060"/>
<dbReference type="EMBL" id="LJSK01000134">
    <property type="protein sequence ID" value="KPI86373.1"/>
    <property type="molecule type" value="Genomic_DNA"/>
</dbReference>
<reference evidence="5 6" key="1">
    <citation type="journal article" date="2015" name="PLoS Pathog.">
        <title>Leptomonas seymouri: Adaptations to the Dixenous Life Cycle Analyzed by Genome Sequencing, Transcriptome Profiling and Co-infection with Leishmania donovani.</title>
        <authorList>
            <person name="Kraeva N."/>
            <person name="Butenko A."/>
            <person name="Hlavacova J."/>
            <person name="Kostygov A."/>
            <person name="Myskova J."/>
            <person name="Grybchuk D."/>
            <person name="Lestinova T."/>
            <person name="Votypka J."/>
            <person name="Volf P."/>
            <person name="Opperdoes F."/>
            <person name="Flegontov P."/>
            <person name="Lukes J."/>
            <person name="Yurchenko V."/>
        </authorList>
    </citation>
    <scope>NUCLEOTIDE SEQUENCE [LARGE SCALE GENOMIC DNA]</scope>
    <source>
        <strain evidence="5 6">ATCC 30220</strain>
    </source>
</reference>
<dbReference type="OrthoDB" id="5994at2759"/>
<keyword evidence="6" id="KW-1185">Reference proteome</keyword>
<comment type="caution">
    <text evidence="5">The sequence shown here is derived from an EMBL/GenBank/DDBJ whole genome shotgun (WGS) entry which is preliminary data.</text>
</comment>
<dbReference type="AlphaFoldDB" id="A0A0N1I4Q1"/>
<dbReference type="OMA" id="HQYKVSP"/>
<dbReference type="InterPro" id="IPR036164">
    <property type="entry name" value="bL21-like_sf"/>
</dbReference>
<proteinExistence type="inferred from homology"/>
<organism evidence="5 6">
    <name type="scientific">Leptomonas seymouri</name>
    <dbReference type="NCBI Taxonomy" id="5684"/>
    <lineage>
        <taxon>Eukaryota</taxon>
        <taxon>Discoba</taxon>
        <taxon>Euglenozoa</taxon>
        <taxon>Kinetoplastea</taxon>
        <taxon>Metakinetoplastina</taxon>
        <taxon>Trypanosomatida</taxon>
        <taxon>Trypanosomatidae</taxon>
        <taxon>Leishmaniinae</taxon>
        <taxon>Leptomonas</taxon>
    </lineage>
</organism>
<sequence>MLRSANPAITKALQPLLEGPKFAVVYCGNHQYKVAPGDVIAVQRLRAPIGSQIALKKVLMVGGPRFTAIGRPLLEHVRVTADVEEQKRMRNVVSLFKTAGRRRMRWVDAQHAATILRIREVIYEPTVIGEVDKYDGVVLKEFNAAQQTNPVFTPNDGYDIYYKKDWNKVEAASAFLEMMSNEAPSAPGDK</sequence>
<dbReference type="GO" id="GO:0006412">
    <property type="term" value="P:translation"/>
    <property type="evidence" value="ECO:0007669"/>
    <property type="project" value="InterPro"/>
</dbReference>
<keyword evidence="3" id="KW-0687">Ribonucleoprotein</keyword>
<dbReference type="GO" id="GO:0005762">
    <property type="term" value="C:mitochondrial large ribosomal subunit"/>
    <property type="evidence" value="ECO:0007669"/>
    <property type="project" value="TreeGrafter"/>
</dbReference>
<dbReference type="InterPro" id="IPR028909">
    <property type="entry name" value="bL21-like"/>
</dbReference>
<dbReference type="SUPFAM" id="SSF141091">
    <property type="entry name" value="L21p-like"/>
    <property type="match status" value="1"/>
</dbReference>
<dbReference type="InterPro" id="IPR001787">
    <property type="entry name" value="Ribosomal_bL21"/>
</dbReference>
<gene>
    <name evidence="5" type="ORF">ABL78_4559</name>
</gene>
<keyword evidence="2" id="KW-0689">Ribosomal protein</keyword>
<evidence type="ECO:0000313" key="6">
    <source>
        <dbReference type="Proteomes" id="UP000038009"/>
    </source>
</evidence>
<dbReference type="Pfam" id="PF00829">
    <property type="entry name" value="Ribosomal_L21p"/>
    <property type="match status" value="1"/>
</dbReference>
<dbReference type="GO" id="GO:0003735">
    <property type="term" value="F:structural constituent of ribosome"/>
    <property type="evidence" value="ECO:0007669"/>
    <property type="project" value="InterPro"/>
</dbReference>
<name>A0A0N1I4Q1_LEPSE</name>
<dbReference type="Proteomes" id="UP000038009">
    <property type="component" value="Unassembled WGS sequence"/>
</dbReference>
<evidence type="ECO:0000256" key="2">
    <source>
        <dbReference type="ARBA" id="ARBA00022980"/>
    </source>
</evidence>
<dbReference type="GO" id="GO:0003723">
    <property type="term" value="F:RNA binding"/>
    <property type="evidence" value="ECO:0007669"/>
    <property type="project" value="InterPro"/>
</dbReference>